<dbReference type="SUPFAM" id="SSF50978">
    <property type="entry name" value="WD40 repeat-like"/>
    <property type="match status" value="1"/>
</dbReference>
<keyword evidence="7" id="KW-1185">Reference proteome</keyword>
<dbReference type="GO" id="GO:0036064">
    <property type="term" value="C:ciliary basal body"/>
    <property type="evidence" value="ECO:0007669"/>
    <property type="project" value="TreeGrafter"/>
</dbReference>
<dbReference type="Gene3D" id="2.130.10.10">
    <property type="entry name" value="YVTN repeat-like/Quinoprotein amine dehydrogenase"/>
    <property type="match status" value="1"/>
</dbReference>
<dbReference type="Pfam" id="PF23360">
    <property type="entry name" value="BBS7_GAE"/>
    <property type="match status" value="1"/>
</dbReference>
<dbReference type="InterPro" id="IPR056332">
    <property type="entry name" value="Beta-prop_BBS7"/>
</dbReference>
<dbReference type="OrthoDB" id="414590at2759"/>
<dbReference type="InterPro" id="IPR036322">
    <property type="entry name" value="WD40_repeat_dom_sf"/>
</dbReference>
<dbReference type="InterPro" id="IPR015943">
    <property type="entry name" value="WD40/YVTN_repeat-like_dom_sf"/>
</dbReference>
<evidence type="ECO:0000259" key="3">
    <source>
        <dbReference type="Pfam" id="PF23360"/>
    </source>
</evidence>
<keyword evidence="1" id="KW-0175">Coiled coil</keyword>
<dbReference type="GO" id="GO:0043005">
    <property type="term" value="C:neuron projection"/>
    <property type="evidence" value="ECO:0007669"/>
    <property type="project" value="TreeGrafter"/>
</dbReference>
<name>A0A3M7SJM9_BRAPC</name>
<dbReference type="InterPro" id="IPR056333">
    <property type="entry name" value="BBS7_pf_dom"/>
</dbReference>
<dbReference type="GO" id="GO:0034464">
    <property type="term" value="C:BBSome"/>
    <property type="evidence" value="ECO:0007669"/>
    <property type="project" value="TreeGrafter"/>
</dbReference>
<feature type="coiled-coil region" evidence="1">
    <location>
        <begin position="337"/>
        <end position="371"/>
    </location>
</feature>
<dbReference type="STRING" id="10195.A0A3M7SJM9"/>
<evidence type="ECO:0000259" key="2">
    <source>
        <dbReference type="Pfam" id="PF23349"/>
    </source>
</evidence>
<reference evidence="6 7" key="1">
    <citation type="journal article" date="2018" name="Sci. Rep.">
        <title>Genomic signatures of local adaptation to the degree of environmental predictability in rotifers.</title>
        <authorList>
            <person name="Franch-Gras L."/>
            <person name="Hahn C."/>
            <person name="Garcia-Roger E.M."/>
            <person name="Carmona M.J."/>
            <person name="Serra M."/>
            <person name="Gomez A."/>
        </authorList>
    </citation>
    <scope>NUCLEOTIDE SEQUENCE [LARGE SCALE GENOMIC DNA]</scope>
    <source>
        <strain evidence="6">HYR1</strain>
    </source>
</reference>
<dbReference type="GO" id="GO:0005930">
    <property type="term" value="C:axoneme"/>
    <property type="evidence" value="ECO:0007669"/>
    <property type="project" value="TreeGrafter"/>
</dbReference>
<dbReference type="AlphaFoldDB" id="A0A3M7SJM9"/>
<evidence type="ECO:0000256" key="1">
    <source>
        <dbReference type="SAM" id="Coils"/>
    </source>
</evidence>
<evidence type="ECO:0000313" key="7">
    <source>
        <dbReference type="Proteomes" id="UP000276133"/>
    </source>
</evidence>
<dbReference type="Proteomes" id="UP000276133">
    <property type="component" value="Unassembled WGS sequence"/>
</dbReference>
<evidence type="ECO:0000259" key="5">
    <source>
        <dbReference type="Pfam" id="PF23743"/>
    </source>
</evidence>
<sequence length="716" mass="81121">MLQLQLNRVDYCQVGTTNHKCMKLMPSLQKELQKVVVGDSSGVVQLFTIKQKEPVNIFKTLPSKRITRIELAGKLNDVYDRIFVSSLSTVTGYSKKGKQFFNFETNMTEPIKSLGVAGDNLCIGGSYVYNSYKNSQETAYYLSPDKINDIMCLPLTGPDSKMVPILACNDRTIRVLDDSIVLYETEVAGPPSTLSLHNKNGGLSGKEIVYGTSDGKVGLLEMNQEEPLPKWELANDRRMGGVSCLDSYDITNDGILDLLVGREDGTVEVYGYDSMDNPELRFTYNGTEGVTSIQGGCIGTLGHDEIVVSTYNGWIFGLTTESFNRELDAIPATLTIDKDSSAKMNKLKSELDRLQSQVVKMRNTYQSTLNNPKALSQLKSFQINHRFELNRDDASYTLSIEAEVPIDNVLLQCDVPIDLLDSEKNSCVVSYSECDENDGNFVLVTYRCQANTTRLDIKIRTIEGQYGLLQAYVTSRIQPKNCLVKQYVIKPLSLHQRIHMIDEKRPTNKLKLSGNFSLAEIHSWLNYSIPEMPEKVPVENEIKFYFINTFLGTQLEINYKQNEAVFKSENVSTISILKDVLSKKATDKKVVLNIDLDTTPESTIFTLKCVHPMIDYHMLLAKKVHLIDALKELAVNENSTNFLTAEYQEILENAERYKEEYKRSPSHLERLYGMITDLYIDKFKFTGQNVKNRVNLLVEKMDNYSLDELIKFFHNT</sequence>
<dbReference type="InterPro" id="IPR056335">
    <property type="entry name" value="BBS7_hairpin"/>
</dbReference>
<evidence type="ECO:0000259" key="4">
    <source>
        <dbReference type="Pfam" id="PF23361"/>
    </source>
</evidence>
<proteinExistence type="predicted"/>
<dbReference type="InterPro" id="IPR056334">
    <property type="entry name" value="BBS7_GAE_dom"/>
</dbReference>
<dbReference type="GO" id="GO:0016020">
    <property type="term" value="C:membrane"/>
    <property type="evidence" value="ECO:0007669"/>
    <property type="project" value="TreeGrafter"/>
</dbReference>
<dbReference type="GO" id="GO:0008104">
    <property type="term" value="P:intracellular protein localization"/>
    <property type="evidence" value="ECO:0007669"/>
    <property type="project" value="TreeGrafter"/>
</dbReference>
<dbReference type="GO" id="GO:0060271">
    <property type="term" value="P:cilium assembly"/>
    <property type="evidence" value="ECO:0007669"/>
    <property type="project" value="TreeGrafter"/>
</dbReference>
<gene>
    <name evidence="6" type="ORF">BpHYR1_035005</name>
</gene>
<organism evidence="6 7">
    <name type="scientific">Brachionus plicatilis</name>
    <name type="common">Marine rotifer</name>
    <name type="synonym">Brachionus muelleri</name>
    <dbReference type="NCBI Taxonomy" id="10195"/>
    <lineage>
        <taxon>Eukaryota</taxon>
        <taxon>Metazoa</taxon>
        <taxon>Spiralia</taxon>
        <taxon>Gnathifera</taxon>
        <taxon>Rotifera</taxon>
        <taxon>Eurotatoria</taxon>
        <taxon>Monogononta</taxon>
        <taxon>Pseudotrocha</taxon>
        <taxon>Ploima</taxon>
        <taxon>Brachionidae</taxon>
        <taxon>Brachionus</taxon>
    </lineage>
</organism>
<dbReference type="Pfam" id="PF23743">
    <property type="entry name" value="Beta-prop_BBS7"/>
    <property type="match status" value="1"/>
</dbReference>
<feature type="domain" description="BBS7 platform" evidence="4">
    <location>
        <begin position="495"/>
        <end position="597"/>
    </location>
</feature>
<dbReference type="PANTHER" id="PTHR16074:SF4">
    <property type="entry name" value="BARDET-BIEDL SYNDROME 7 PROTEIN"/>
    <property type="match status" value="1"/>
</dbReference>
<evidence type="ECO:0000313" key="6">
    <source>
        <dbReference type="EMBL" id="RNA36084.1"/>
    </source>
</evidence>
<protein>
    <submittedName>
        <fullName evidence="6">Bardet-Biedl syndrome 7 isoform X1</fullName>
    </submittedName>
</protein>
<dbReference type="Pfam" id="PF23349">
    <property type="entry name" value="BBS7_hp"/>
    <property type="match status" value="1"/>
</dbReference>
<comment type="caution">
    <text evidence="6">The sequence shown here is derived from an EMBL/GenBank/DDBJ whole genome shotgun (WGS) entry which is preliminary data.</text>
</comment>
<accession>A0A3M7SJM9</accession>
<feature type="domain" description="BBS7 helical hairpin" evidence="2">
    <location>
        <begin position="601"/>
        <end position="713"/>
    </location>
</feature>
<dbReference type="EMBL" id="REGN01001244">
    <property type="protein sequence ID" value="RNA36084.1"/>
    <property type="molecule type" value="Genomic_DNA"/>
</dbReference>
<feature type="domain" description="BBS7 GAE" evidence="3">
    <location>
        <begin position="381"/>
        <end position="487"/>
    </location>
</feature>
<dbReference type="PANTHER" id="PTHR16074">
    <property type="entry name" value="BARDET-BIEDL SYNDROME 7 PROTEIN"/>
    <property type="match status" value="1"/>
</dbReference>
<dbReference type="Pfam" id="PF23361">
    <property type="entry name" value="BBS7_pf"/>
    <property type="match status" value="1"/>
</dbReference>
<feature type="domain" description="BBS7 beta-propeller" evidence="5">
    <location>
        <begin position="22"/>
        <end position="320"/>
    </location>
</feature>